<dbReference type="GO" id="GO:0009103">
    <property type="term" value="P:lipopolysaccharide biosynthetic process"/>
    <property type="evidence" value="ECO:0007669"/>
    <property type="project" value="TreeGrafter"/>
</dbReference>
<dbReference type="PANTHER" id="PTHR33908:SF3">
    <property type="entry name" value="UNDECAPRENYL PHOSPHATE-ALPHA-4-AMINO-4-DEOXY-L-ARABINOSE ARABINOSYL TRANSFERASE"/>
    <property type="match status" value="1"/>
</dbReference>
<evidence type="ECO:0000256" key="1">
    <source>
        <dbReference type="ARBA" id="ARBA00004651"/>
    </source>
</evidence>
<feature type="transmembrane region" description="Helical" evidence="8">
    <location>
        <begin position="334"/>
        <end position="351"/>
    </location>
</feature>
<proteinExistence type="predicted"/>
<dbReference type="GO" id="GO:0016763">
    <property type="term" value="F:pentosyltransferase activity"/>
    <property type="evidence" value="ECO:0007669"/>
    <property type="project" value="TreeGrafter"/>
</dbReference>
<feature type="transmembrane region" description="Helical" evidence="8">
    <location>
        <begin position="392"/>
        <end position="413"/>
    </location>
</feature>
<keyword evidence="4 10" id="KW-0808">Transferase</keyword>
<feature type="transmembrane region" description="Helical" evidence="8">
    <location>
        <begin position="143"/>
        <end position="163"/>
    </location>
</feature>
<keyword evidence="7 8" id="KW-0472">Membrane</keyword>
<feature type="transmembrane region" description="Helical" evidence="8">
    <location>
        <begin position="305"/>
        <end position="322"/>
    </location>
</feature>
<protein>
    <submittedName>
        <fullName evidence="10">Glycosyltransferase family 39 protein</fullName>
    </submittedName>
</protein>
<dbReference type="GO" id="GO:0010041">
    <property type="term" value="P:response to iron(III) ion"/>
    <property type="evidence" value="ECO:0007669"/>
    <property type="project" value="TreeGrafter"/>
</dbReference>
<dbReference type="OrthoDB" id="9810951at2"/>
<comment type="caution">
    <text evidence="10">The sequence shown here is derived from an EMBL/GenBank/DDBJ whole genome shotgun (WGS) entry which is preliminary data.</text>
</comment>
<keyword evidence="6 8" id="KW-1133">Transmembrane helix</keyword>
<keyword evidence="3" id="KW-0328">Glycosyltransferase</keyword>
<feature type="transmembrane region" description="Helical" evidence="8">
    <location>
        <begin position="274"/>
        <end position="298"/>
    </location>
</feature>
<evidence type="ECO:0000256" key="4">
    <source>
        <dbReference type="ARBA" id="ARBA00022679"/>
    </source>
</evidence>
<gene>
    <name evidence="10" type="ORF">D3874_02175</name>
</gene>
<sequence length="553" mass="57750">MPLPGGHLARVLLLLLLCLGTFLPGIASLPPTDRDESRFAQATRQMVETGDYVDIRFQDVPRYKKPVGIYWLQAAAVAVTGEGAASPIWVYRLPSMIASMLAVLLLYGLARRFAGEDVAFAAAALLAAALVLNIEARLAKTDATLLLTVVGALGCFGLIYQRVTQGLRTAPWPALAGWAFLGLGVLIKGPIAPLVAGLAVLTLALADRRSGRVGTFLRALRPLSGLLVLAVITAPWLIAISLKTDGAFLSNSVGGDLVPKLLGGEESHGAPPGYYFVTMAAMLWPGGVLFGLSLPWAWANRHRPWVRFALAWGVPGFILFELVPTKLPHYTMPYFPAFLLLGAGAALEAFKPVTRLGRHWRRFVLAVFAAVGVALGLGLAGLEWYFTGGAGTAGLAAVVVALLTVTASLVLISRAAVGRAIAVMVIGAGALYAAAFTTILPGATVLWPAPAIAAELDRLGLTDAPLLVSSGYSEPSLVFLTRTDIRLLSPAEAAAAFAAAPGAVALVEAGSRPGFDAALGGLAVQELAHVRGVNVSRGKPIDIAILRRGPVAP</sequence>
<name>A0A418WTU6_9PROT</name>
<feature type="transmembrane region" description="Helical" evidence="8">
    <location>
        <begin position="363"/>
        <end position="386"/>
    </location>
</feature>
<dbReference type="Proteomes" id="UP000284605">
    <property type="component" value="Unassembled WGS sequence"/>
</dbReference>
<evidence type="ECO:0000256" key="5">
    <source>
        <dbReference type="ARBA" id="ARBA00022692"/>
    </source>
</evidence>
<feature type="transmembrane region" description="Helical" evidence="8">
    <location>
        <begin position="175"/>
        <end position="203"/>
    </location>
</feature>
<feature type="transmembrane region" description="Helical" evidence="8">
    <location>
        <begin position="223"/>
        <end position="242"/>
    </location>
</feature>
<keyword evidence="2" id="KW-1003">Cell membrane</keyword>
<accession>A0A418WTU6</accession>
<dbReference type="AlphaFoldDB" id="A0A418WTU6"/>
<evidence type="ECO:0000256" key="7">
    <source>
        <dbReference type="ARBA" id="ARBA00023136"/>
    </source>
</evidence>
<dbReference type="GO" id="GO:0005886">
    <property type="term" value="C:plasma membrane"/>
    <property type="evidence" value="ECO:0007669"/>
    <property type="project" value="UniProtKB-SubCell"/>
</dbReference>
<organism evidence="10 11">
    <name type="scientific">Oleomonas cavernae</name>
    <dbReference type="NCBI Taxonomy" id="2320859"/>
    <lineage>
        <taxon>Bacteria</taxon>
        <taxon>Pseudomonadati</taxon>
        <taxon>Pseudomonadota</taxon>
        <taxon>Alphaproteobacteria</taxon>
        <taxon>Acetobacterales</taxon>
        <taxon>Acetobacteraceae</taxon>
        <taxon>Oleomonas</taxon>
    </lineage>
</organism>
<dbReference type="RefSeq" id="WP_119775961.1">
    <property type="nucleotide sequence ID" value="NZ_QYUK01000008.1"/>
</dbReference>
<feature type="transmembrane region" description="Helical" evidence="8">
    <location>
        <begin position="420"/>
        <end position="447"/>
    </location>
</feature>
<reference evidence="10 11" key="1">
    <citation type="submission" date="2018-09" db="EMBL/GenBank/DDBJ databases">
        <authorList>
            <person name="Zhu H."/>
        </authorList>
    </citation>
    <scope>NUCLEOTIDE SEQUENCE [LARGE SCALE GENOMIC DNA]</scope>
    <source>
        <strain evidence="10 11">K1W22B-8</strain>
    </source>
</reference>
<dbReference type="InterPro" id="IPR038731">
    <property type="entry name" value="RgtA/B/C-like"/>
</dbReference>
<evidence type="ECO:0000256" key="2">
    <source>
        <dbReference type="ARBA" id="ARBA00022475"/>
    </source>
</evidence>
<feature type="transmembrane region" description="Helical" evidence="8">
    <location>
        <begin position="97"/>
        <end position="114"/>
    </location>
</feature>
<dbReference type="InterPro" id="IPR050297">
    <property type="entry name" value="LipidA_mod_glycosyltrf_83"/>
</dbReference>
<evidence type="ECO:0000256" key="6">
    <source>
        <dbReference type="ARBA" id="ARBA00022989"/>
    </source>
</evidence>
<feature type="domain" description="Glycosyltransferase RgtA/B/C/D-like" evidence="9">
    <location>
        <begin position="64"/>
        <end position="238"/>
    </location>
</feature>
<keyword evidence="5 8" id="KW-0812">Transmembrane</keyword>
<evidence type="ECO:0000313" key="11">
    <source>
        <dbReference type="Proteomes" id="UP000284605"/>
    </source>
</evidence>
<dbReference type="PANTHER" id="PTHR33908">
    <property type="entry name" value="MANNOSYLTRANSFERASE YKCB-RELATED"/>
    <property type="match status" value="1"/>
</dbReference>
<dbReference type="EMBL" id="QYUK01000008">
    <property type="protein sequence ID" value="RJF94655.1"/>
    <property type="molecule type" value="Genomic_DNA"/>
</dbReference>
<evidence type="ECO:0000256" key="3">
    <source>
        <dbReference type="ARBA" id="ARBA00022676"/>
    </source>
</evidence>
<evidence type="ECO:0000259" key="9">
    <source>
        <dbReference type="Pfam" id="PF13231"/>
    </source>
</evidence>
<evidence type="ECO:0000313" key="10">
    <source>
        <dbReference type="EMBL" id="RJF94655.1"/>
    </source>
</evidence>
<dbReference type="Pfam" id="PF13231">
    <property type="entry name" value="PMT_2"/>
    <property type="match status" value="1"/>
</dbReference>
<keyword evidence="11" id="KW-1185">Reference proteome</keyword>
<evidence type="ECO:0000256" key="8">
    <source>
        <dbReference type="SAM" id="Phobius"/>
    </source>
</evidence>
<comment type="subcellular location">
    <subcellularLocation>
        <location evidence="1">Cell membrane</location>
        <topology evidence="1">Multi-pass membrane protein</topology>
    </subcellularLocation>
</comment>